<dbReference type="Pfam" id="PF12972">
    <property type="entry name" value="NAGLU_C"/>
    <property type="match status" value="1"/>
</dbReference>
<protein>
    <submittedName>
        <fullName evidence="2">Alpha-N-acetylglucosaminidase C-terminal domain-containing protein</fullName>
    </submittedName>
</protein>
<reference evidence="2 3" key="1">
    <citation type="submission" date="2021-05" db="EMBL/GenBank/DDBJ databases">
        <title>A Polyphasic approach of four new species of the genus Ohtaekwangia: Ohtaekwangia histidinii sp. nov., Ohtaekwangia cretensis sp. nov., Ohtaekwangia indiensis sp. nov., Ohtaekwangia reichenbachii sp. nov. from diverse environment.</title>
        <authorList>
            <person name="Octaviana S."/>
        </authorList>
    </citation>
    <scope>NUCLEOTIDE SEQUENCE [LARGE SCALE GENOMIC DNA]</scope>
    <source>
        <strain evidence="2 3">PWU5</strain>
    </source>
</reference>
<dbReference type="Gene3D" id="1.20.120.670">
    <property type="entry name" value="N-acetyl-b-d-glucoasminidase"/>
    <property type="match status" value="1"/>
</dbReference>
<organism evidence="2 3">
    <name type="scientific">Dawidia cretensis</name>
    <dbReference type="NCBI Taxonomy" id="2782350"/>
    <lineage>
        <taxon>Bacteria</taxon>
        <taxon>Pseudomonadati</taxon>
        <taxon>Bacteroidota</taxon>
        <taxon>Cytophagia</taxon>
        <taxon>Cytophagales</taxon>
        <taxon>Chryseotaleaceae</taxon>
        <taxon>Dawidia</taxon>
    </lineage>
</organism>
<dbReference type="AlphaFoldDB" id="A0AAP2E194"/>
<dbReference type="InterPro" id="IPR024732">
    <property type="entry name" value="NAGLU_C"/>
</dbReference>
<comment type="caution">
    <text evidence="2">The sequence shown here is derived from an EMBL/GenBank/DDBJ whole genome shotgun (WGS) entry which is preliminary data.</text>
</comment>
<evidence type="ECO:0000259" key="1">
    <source>
        <dbReference type="Pfam" id="PF12972"/>
    </source>
</evidence>
<accession>A0AAP2E194</accession>
<feature type="domain" description="Alpha-N-acetylglucosaminidase C-terminal" evidence="1">
    <location>
        <begin position="21"/>
        <end position="50"/>
    </location>
</feature>
<sequence>MLTKLDYDPRELFRAWAIFVDHEQDLYEFNARDLITLWGDKESKLHEYSTDNRPMLLPKNIRPCRWAIPLLWQKHSMQSIKTGWLRSDVLHEHYSLYNVAIRSSLELTSRPDLWEASWLISILSLPPSM</sequence>
<evidence type="ECO:0000313" key="3">
    <source>
        <dbReference type="Proteomes" id="UP001319080"/>
    </source>
</evidence>
<dbReference type="EMBL" id="JAHESE010000015">
    <property type="protein sequence ID" value="MBT1709669.1"/>
    <property type="molecule type" value="Genomic_DNA"/>
</dbReference>
<dbReference type="Proteomes" id="UP001319080">
    <property type="component" value="Unassembled WGS sequence"/>
</dbReference>
<gene>
    <name evidence="2" type="ORF">KK062_15605</name>
</gene>
<keyword evidence="3" id="KW-1185">Reference proteome</keyword>
<proteinExistence type="predicted"/>
<name>A0AAP2E194_9BACT</name>
<dbReference type="RefSeq" id="WP_254085248.1">
    <property type="nucleotide sequence ID" value="NZ_JAHESE010000015.1"/>
</dbReference>
<evidence type="ECO:0000313" key="2">
    <source>
        <dbReference type="EMBL" id="MBT1709669.1"/>
    </source>
</evidence>